<organism evidence="2 3">
    <name type="scientific">Rhamnella rubrinervis</name>
    <dbReference type="NCBI Taxonomy" id="2594499"/>
    <lineage>
        <taxon>Eukaryota</taxon>
        <taxon>Viridiplantae</taxon>
        <taxon>Streptophyta</taxon>
        <taxon>Embryophyta</taxon>
        <taxon>Tracheophyta</taxon>
        <taxon>Spermatophyta</taxon>
        <taxon>Magnoliopsida</taxon>
        <taxon>eudicotyledons</taxon>
        <taxon>Gunneridae</taxon>
        <taxon>Pentapetalae</taxon>
        <taxon>rosids</taxon>
        <taxon>fabids</taxon>
        <taxon>Rosales</taxon>
        <taxon>Rhamnaceae</taxon>
        <taxon>rhamnoid group</taxon>
        <taxon>Rhamneae</taxon>
        <taxon>Rhamnella</taxon>
    </lineage>
</organism>
<sequence>MCSRIFSTSIEGEKELEIRSSSNTRRVKRQPPLLFMLGELSGETKHAIVDPIKKTYNIIYFPELKCQSQCLASRFGWLLILSRETSSLFFFNPITRSRIVIPYWNHVFTLATFSAPPDSQNCTIFAIEMPKPNATGNNIIRIDTLTAGQEAWTPHLYLTDKTTFTDISQAVYNKGRLYCLDLQGRVGIFDAKYKSWNVVPSKGFDDDKVHVPYMVEFNGEIYAGKMEAYAGIEKLERLIMEEDEHGRTVSAVWMRTENMGNFSIHLGPYGSCVVPLQEQGTKKKVLVADQGPESKCLIYENVSIDGVDDCIYQESSIYSVKSLGGCYAPVWVQRPNYVSSPEIIELQPTDHGHRYTYSF</sequence>
<comment type="caution">
    <text evidence="2">The sequence shown here is derived from an EMBL/GenBank/DDBJ whole genome shotgun (WGS) entry which is preliminary data.</text>
</comment>
<accession>A0A8K0DSD2</accession>
<name>A0A8K0DSD2_9ROSA</name>
<reference evidence="2" key="1">
    <citation type="submission" date="2020-03" db="EMBL/GenBank/DDBJ databases">
        <title>A high-quality chromosome-level genome assembly of a woody plant with both climbing and erect habits, Rhamnella rubrinervis.</title>
        <authorList>
            <person name="Lu Z."/>
            <person name="Yang Y."/>
            <person name="Zhu X."/>
            <person name="Sun Y."/>
        </authorList>
    </citation>
    <scope>NUCLEOTIDE SEQUENCE</scope>
    <source>
        <strain evidence="2">BYM</strain>
        <tissue evidence="2">Leaf</tissue>
    </source>
</reference>
<dbReference type="InterPro" id="IPR005174">
    <property type="entry name" value="KIB1-4_b-propeller"/>
</dbReference>
<keyword evidence="3" id="KW-1185">Reference proteome</keyword>
<dbReference type="Proteomes" id="UP000796880">
    <property type="component" value="Unassembled WGS sequence"/>
</dbReference>
<dbReference type="AlphaFoldDB" id="A0A8K0DSD2"/>
<dbReference type="Pfam" id="PF03478">
    <property type="entry name" value="Beta-prop_KIB1-4"/>
    <property type="match status" value="1"/>
</dbReference>
<evidence type="ECO:0000313" key="3">
    <source>
        <dbReference type="Proteomes" id="UP000796880"/>
    </source>
</evidence>
<dbReference type="OrthoDB" id="1141028at2759"/>
<proteinExistence type="predicted"/>
<gene>
    <name evidence="2" type="ORF">FNV43_RR23477</name>
</gene>
<dbReference type="EMBL" id="VOIH02000010">
    <property type="protein sequence ID" value="KAF3436385.1"/>
    <property type="molecule type" value="Genomic_DNA"/>
</dbReference>
<dbReference type="PANTHER" id="PTHR33127">
    <property type="entry name" value="TRANSMEMBRANE PROTEIN"/>
    <property type="match status" value="1"/>
</dbReference>
<dbReference type="PANTHER" id="PTHR33127:SF5">
    <property type="entry name" value="TRANSMEMBRANE PROTEIN"/>
    <property type="match status" value="1"/>
</dbReference>
<evidence type="ECO:0000259" key="1">
    <source>
        <dbReference type="Pfam" id="PF03478"/>
    </source>
</evidence>
<feature type="domain" description="KIB1-4 beta-propeller" evidence="1">
    <location>
        <begin position="53"/>
        <end position="282"/>
    </location>
</feature>
<evidence type="ECO:0000313" key="2">
    <source>
        <dbReference type="EMBL" id="KAF3436385.1"/>
    </source>
</evidence>
<protein>
    <recommendedName>
        <fullName evidence="1">KIB1-4 beta-propeller domain-containing protein</fullName>
    </recommendedName>
</protein>